<sequence length="190" mass="22323">MAEDTPTFRFMDMPRQIRDEWGYASLRDEPTLTFFEHSIDTAILRTNSQIHHEAYDIMVKPNRFIRLNCAMYMPFLKGFSGHDMPTIFPDIYSPLLFSSRPTHALDEECQEISIMMLGSGLERFCRSLVFLMRNTQECATSLDIEVGPICSEKHVRYKNDMTRYFSKTIQKVFLNPFLAVQDYRDVEIYS</sequence>
<dbReference type="Proteomes" id="UP000624244">
    <property type="component" value="Unassembled WGS sequence"/>
</dbReference>
<evidence type="ECO:0000313" key="2">
    <source>
        <dbReference type="Proteomes" id="UP000624244"/>
    </source>
</evidence>
<accession>A0A8H6DTW3</accession>
<dbReference type="AlphaFoldDB" id="A0A8H6DTW3"/>
<proteinExistence type="predicted"/>
<comment type="caution">
    <text evidence="1">The sequence shown here is derived from an EMBL/GenBank/DDBJ whole genome shotgun (WGS) entry which is preliminary data.</text>
</comment>
<evidence type="ECO:0000313" key="1">
    <source>
        <dbReference type="EMBL" id="KAF5847877.1"/>
    </source>
</evidence>
<name>A0A8H6DTW3_COCSA</name>
<protein>
    <submittedName>
        <fullName evidence="1">Uncharacterized protein</fullName>
    </submittedName>
</protein>
<organism evidence="1 2">
    <name type="scientific">Cochliobolus sativus</name>
    <name type="common">Common root rot and spot blotch fungus</name>
    <name type="synonym">Bipolaris sorokiniana</name>
    <dbReference type="NCBI Taxonomy" id="45130"/>
    <lineage>
        <taxon>Eukaryota</taxon>
        <taxon>Fungi</taxon>
        <taxon>Dikarya</taxon>
        <taxon>Ascomycota</taxon>
        <taxon>Pezizomycotina</taxon>
        <taxon>Dothideomycetes</taxon>
        <taxon>Pleosporomycetidae</taxon>
        <taxon>Pleosporales</taxon>
        <taxon>Pleosporineae</taxon>
        <taxon>Pleosporaceae</taxon>
        <taxon>Bipolaris</taxon>
    </lineage>
</organism>
<gene>
    <name evidence="1" type="ORF">GGP41_009130</name>
</gene>
<reference evidence="1" key="1">
    <citation type="submission" date="2019-11" db="EMBL/GenBank/DDBJ databases">
        <title>Bipolaris sorokiniana Genome sequencing.</title>
        <authorList>
            <person name="Wang H."/>
        </authorList>
    </citation>
    <scope>NUCLEOTIDE SEQUENCE</scope>
</reference>
<dbReference type="EMBL" id="WNKQ01000012">
    <property type="protein sequence ID" value="KAF5847877.1"/>
    <property type="molecule type" value="Genomic_DNA"/>
</dbReference>